<dbReference type="PROSITE" id="PS01227">
    <property type="entry name" value="UPF0012"/>
    <property type="match status" value="1"/>
</dbReference>
<dbReference type="InterPro" id="IPR003010">
    <property type="entry name" value="C-N_Hydrolase"/>
</dbReference>
<dbReference type="RefSeq" id="WP_170165543.1">
    <property type="nucleotide sequence ID" value="NZ_RKHJ01000001.1"/>
</dbReference>
<accession>A0A3N2ASA5</accession>
<dbReference type="GO" id="GO:0033388">
    <property type="term" value="P:putrescine biosynthetic process from arginine"/>
    <property type="evidence" value="ECO:0007669"/>
    <property type="project" value="TreeGrafter"/>
</dbReference>
<proteinExistence type="inferred from homology"/>
<gene>
    <name evidence="4" type="ORF">EDD26_1165</name>
</gene>
<evidence type="ECO:0000313" key="4">
    <source>
        <dbReference type="EMBL" id="ROR65795.1"/>
    </source>
</evidence>
<evidence type="ECO:0000256" key="2">
    <source>
        <dbReference type="ARBA" id="ARBA00022801"/>
    </source>
</evidence>
<dbReference type="GO" id="GO:0050126">
    <property type="term" value="F:N-carbamoylputrescine amidase activity"/>
    <property type="evidence" value="ECO:0007669"/>
    <property type="project" value="TreeGrafter"/>
</dbReference>
<evidence type="ECO:0000256" key="1">
    <source>
        <dbReference type="ARBA" id="ARBA00010613"/>
    </source>
</evidence>
<protein>
    <submittedName>
        <fullName evidence="4">Putative amidohydrolase</fullName>
    </submittedName>
</protein>
<feature type="domain" description="CN hydrolase" evidence="3">
    <location>
        <begin position="7"/>
        <end position="249"/>
    </location>
</feature>
<keyword evidence="2 4" id="KW-0378">Hydrolase</keyword>
<dbReference type="PROSITE" id="PS50263">
    <property type="entry name" value="CN_HYDROLASE"/>
    <property type="match status" value="1"/>
</dbReference>
<comment type="caution">
    <text evidence="4">The sequence shown here is derived from an EMBL/GenBank/DDBJ whole genome shotgun (WGS) entry which is preliminary data.</text>
</comment>
<dbReference type="PANTHER" id="PTHR43674">
    <property type="entry name" value="NITRILASE C965.09-RELATED"/>
    <property type="match status" value="1"/>
</dbReference>
<dbReference type="InterPro" id="IPR036526">
    <property type="entry name" value="C-N_Hydrolase_sf"/>
</dbReference>
<keyword evidence="5" id="KW-1185">Reference proteome</keyword>
<sequence length="269" mass="28089">MDAPKSHAIAVAQGVAVIDDVDQNLATLDGLVASAAEQGADVVVTPELFATGYAPDRAWKHDGAAIRVALAAIARSHGIGLVASSVDTVGPAHHISASFFSPEGEELSRVHKRHLFGGVEQEYMTPAAAYGEPVNWNGTSWGVGICYDVEFPEFARSLSVAGADILLVPTAVPRVEEGIEGLGDAWHYSATQISTLQVPARALENGVVIAYANQCGPGFTGRSCIATPFGHNAVLLSDGPGVSVAQVRTEAIARSRIINSYLFDLGSQS</sequence>
<dbReference type="Gene3D" id="3.60.110.10">
    <property type="entry name" value="Carbon-nitrogen hydrolase"/>
    <property type="match status" value="1"/>
</dbReference>
<dbReference type="AlphaFoldDB" id="A0A3N2ASA5"/>
<dbReference type="SUPFAM" id="SSF56317">
    <property type="entry name" value="Carbon-nitrogen hydrolase"/>
    <property type="match status" value="1"/>
</dbReference>
<dbReference type="PANTHER" id="PTHR43674:SF2">
    <property type="entry name" value="BETA-UREIDOPROPIONASE"/>
    <property type="match status" value="1"/>
</dbReference>
<dbReference type="Proteomes" id="UP000275456">
    <property type="component" value="Unassembled WGS sequence"/>
</dbReference>
<comment type="similarity">
    <text evidence="1">Belongs to the carbon-nitrogen hydrolase superfamily. NIT1/NIT2 family.</text>
</comment>
<name>A0A3N2ASA5_9MICO</name>
<evidence type="ECO:0000259" key="3">
    <source>
        <dbReference type="PROSITE" id="PS50263"/>
    </source>
</evidence>
<reference evidence="4 5" key="1">
    <citation type="submission" date="2018-11" db="EMBL/GenBank/DDBJ databases">
        <title>Sequencing the genomes of 1000 actinobacteria strains.</title>
        <authorList>
            <person name="Klenk H.-P."/>
        </authorList>
    </citation>
    <scope>NUCLEOTIDE SEQUENCE [LARGE SCALE GENOMIC DNA]</scope>
    <source>
        <strain evidence="4 5">DSM 9580</strain>
    </source>
</reference>
<dbReference type="InterPro" id="IPR050345">
    <property type="entry name" value="Aliph_Amidase/BUP"/>
</dbReference>
<dbReference type="EMBL" id="RKHJ01000001">
    <property type="protein sequence ID" value="ROR65795.1"/>
    <property type="molecule type" value="Genomic_DNA"/>
</dbReference>
<dbReference type="Pfam" id="PF00795">
    <property type="entry name" value="CN_hydrolase"/>
    <property type="match status" value="1"/>
</dbReference>
<dbReference type="InterPro" id="IPR001110">
    <property type="entry name" value="UPF0012_CS"/>
</dbReference>
<organism evidence="4 5">
    <name type="scientific">Agrococcus jenensis</name>
    <dbReference type="NCBI Taxonomy" id="46353"/>
    <lineage>
        <taxon>Bacteria</taxon>
        <taxon>Bacillati</taxon>
        <taxon>Actinomycetota</taxon>
        <taxon>Actinomycetes</taxon>
        <taxon>Micrococcales</taxon>
        <taxon>Microbacteriaceae</taxon>
        <taxon>Agrococcus</taxon>
    </lineage>
</organism>
<evidence type="ECO:0000313" key="5">
    <source>
        <dbReference type="Proteomes" id="UP000275456"/>
    </source>
</evidence>